<protein>
    <submittedName>
        <fullName evidence="1">Uncharacterized protein</fullName>
    </submittedName>
</protein>
<evidence type="ECO:0000313" key="2">
    <source>
        <dbReference type="Proteomes" id="UP000192660"/>
    </source>
</evidence>
<dbReference type="AlphaFoldDB" id="A0A1W1W6X1"/>
<accession>A0A1W1W6X1</accession>
<dbReference type="Proteomes" id="UP000192660">
    <property type="component" value="Unassembled WGS sequence"/>
</dbReference>
<evidence type="ECO:0000313" key="1">
    <source>
        <dbReference type="EMBL" id="SMC02034.1"/>
    </source>
</evidence>
<proteinExistence type="predicted"/>
<dbReference type="PROSITE" id="PS51257">
    <property type="entry name" value="PROKAR_LIPOPROTEIN"/>
    <property type="match status" value="1"/>
</dbReference>
<dbReference type="EMBL" id="FWWY01000001">
    <property type="protein sequence ID" value="SMC02034.1"/>
    <property type="molecule type" value="Genomic_DNA"/>
</dbReference>
<sequence length="177" mass="18370">MTGRHRMRLIGLGGLLMAGVSGCGPGVPSGSPAIVVRSSTGTTSPPSPVSSAASSAVSPSATLIGHWSLMAPSAPAHDTSPVPLSFHGLTQAAASETIAVSYSFAHYYTWQIWSIALWDYGNPGGSYATTYWGTNASGAETFVIPMALQNTRDRIIVQLLGPQGQLVTETSPVFVIH</sequence>
<keyword evidence="2" id="KW-1185">Reference proteome</keyword>
<organism evidence="1 2">
    <name type="scientific">Sulfobacillus thermosulfidooxidans (strain DSM 9293 / VKM B-1269 / AT-1)</name>
    <dbReference type="NCBI Taxonomy" id="929705"/>
    <lineage>
        <taxon>Bacteria</taxon>
        <taxon>Bacillati</taxon>
        <taxon>Bacillota</taxon>
        <taxon>Clostridia</taxon>
        <taxon>Eubacteriales</taxon>
        <taxon>Clostridiales Family XVII. Incertae Sedis</taxon>
        <taxon>Sulfobacillus</taxon>
    </lineage>
</organism>
<reference evidence="2" key="1">
    <citation type="submission" date="2017-04" db="EMBL/GenBank/DDBJ databases">
        <authorList>
            <person name="Varghese N."/>
            <person name="Submissions S."/>
        </authorList>
    </citation>
    <scope>NUCLEOTIDE SEQUENCE [LARGE SCALE GENOMIC DNA]</scope>
    <source>
        <strain evidence="2">DSM 9293</strain>
    </source>
</reference>
<dbReference type="OrthoDB" id="9987211at2"/>
<gene>
    <name evidence="1" type="ORF">SAMN00768000_0244</name>
</gene>
<name>A0A1W1W6X1_SULTA</name>
<dbReference type="RefSeq" id="WP_084660763.1">
    <property type="nucleotide sequence ID" value="NZ_FWWY01000001.1"/>
</dbReference>